<dbReference type="Gene3D" id="3.30.70.270">
    <property type="match status" value="1"/>
</dbReference>
<dbReference type="OrthoDB" id="9783388at2"/>
<sequence length="334" mass="37866">MTRDSIPKVLIVDDREENLLALEAILEDDNIEIIKAASGNEALKIMINRDISLVLLDIQMPGMNGFEVAEIMRSSSKTSEIPIIFVTAINKEESYVFKGYELGGVDYIYKPIRSEILKSKVKVFLKLQNQKRIIMQKAEDLERKIAELEKTKTELKDLNSKLSQMAKQDGLTGIANRLSFDEKIQDEWIKHKYEEKTICLMLIDIDHFKLYNDTYGHLKGDECLKRVANILSQLAKGNNGYVARYGGEEFAVVFPETPIEDAVKKAEMLRKSIEGACTYENGSSMCRSITISVGICSTVPNADLSLEKFIQTSDNALYKAKKKGRNRVEYIDEI</sequence>
<dbReference type="InterPro" id="IPR001789">
    <property type="entry name" value="Sig_transdc_resp-reg_receiver"/>
</dbReference>
<organism evidence="7 8">
    <name type="scientific">Peptoclostridium litorale DSM 5388</name>
    <dbReference type="NCBI Taxonomy" id="1121324"/>
    <lineage>
        <taxon>Bacteria</taxon>
        <taxon>Bacillati</taxon>
        <taxon>Bacillota</taxon>
        <taxon>Clostridia</taxon>
        <taxon>Peptostreptococcales</taxon>
        <taxon>Peptoclostridiaceae</taxon>
        <taxon>Peptoclostridium</taxon>
    </lineage>
</organism>
<evidence type="ECO:0000256" key="2">
    <source>
        <dbReference type="ARBA" id="ARBA00024867"/>
    </source>
</evidence>
<dbReference type="GO" id="GO:1902201">
    <property type="term" value="P:negative regulation of bacterial-type flagellum-dependent cell motility"/>
    <property type="evidence" value="ECO:0007669"/>
    <property type="project" value="TreeGrafter"/>
</dbReference>
<dbReference type="STRING" id="1121324.CLIT_2c02520"/>
<dbReference type="Proteomes" id="UP000027946">
    <property type="component" value="Unassembled WGS sequence"/>
</dbReference>
<dbReference type="GO" id="GO:0043709">
    <property type="term" value="P:cell adhesion involved in single-species biofilm formation"/>
    <property type="evidence" value="ECO:0007669"/>
    <property type="project" value="TreeGrafter"/>
</dbReference>
<dbReference type="SUPFAM" id="SSF52172">
    <property type="entry name" value="CheY-like"/>
    <property type="match status" value="1"/>
</dbReference>
<dbReference type="FunFam" id="3.30.70.270:FF:000001">
    <property type="entry name" value="Diguanylate cyclase domain protein"/>
    <property type="match status" value="1"/>
</dbReference>
<name>A0A069RI38_PEPLI</name>
<dbReference type="SMART" id="SM00267">
    <property type="entry name" value="GGDEF"/>
    <property type="match status" value="1"/>
</dbReference>
<evidence type="ECO:0000256" key="3">
    <source>
        <dbReference type="PROSITE-ProRule" id="PRU00169"/>
    </source>
</evidence>
<dbReference type="SMART" id="SM00448">
    <property type="entry name" value="REC"/>
    <property type="match status" value="1"/>
</dbReference>
<feature type="domain" description="Response regulatory" evidence="5">
    <location>
        <begin position="8"/>
        <end position="125"/>
    </location>
</feature>
<dbReference type="InterPro" id="IPR011006">
    <property type="entry name" value="CheY-like_superfamily"/>
</dbReference>
<dbReference type="PROSITE" id="PS50110">
    <property type="entry name" value="RESPONSE_REGULATORY"/>
    <property type="match status" value="1"/>
</dbReference>
<dbReference type="GO" id="GO:0005886">
    <property type="term" value="C:plasma membrane"/>
    <property type="evidence" value="ECO:0007669"/>
    <property type="project" value="TreeGrafter"/>
</dbReference>
<keyword evidence="8" id="KW-1185">Reference proteome</keyword>
<dbReference type="InterPro" id="IPR050469">
    <property type="entry name" value="Diguanylate_Cyclase"/>
</dbReference>
<dbReference type="PROSITE" id="PS50887">
    <property type="entry name" value="GGDEF"/>
    <property type="match status" value="1"/>
</dbReference>
<dbReference type="InterPro" id="IPR000160">
    <property type="entry name" value="GGDEF_dom"/>
</dbReference>
<evidence type="ECO:0000313" key="7">
    <source>
        <dbReference type="EMBL" id="KDR96646.1"/>
    </source>
</evidence>
<gene>
    <name evidence="7" type="primary">cph3</name>
    <name evidence="7" type="ORF">CLIT_2c02520</name>
</gene>
<dbReference type="Gene3D" id="3.40.50.2300">
    <property type="match status" value="1"/>
</dbReference>
<dbReference type="InterPro" id="IPR029787">
    <property type="entry name" value="Nucleotide_cyclase"/>
</dbReference>
<keyword evidence="4" id="KW-0175">Coiled coil</keyword>
<dbReference type="Pfam" id="PF00990">
    <property type="entry name" value="GGDEF"/>
    <property type="match status" value="1"/>
</dbReference>
<dbReference type="SUPFAM" id="SSF55073">
    <property type="entry name" value="Nucleotide cyclase"/>
    <property type="match status" value="1"/>
</dbReference>
<evidence type="ECO:0000256" key="4">
    <source>
        <dbReference type="SAM" id="Coils"/>
    </source>
</evidence>
<proteinExistence type="predicted"/>
<dbReference type="GO" id="GO:0000160">
    <property type="term" value="P:phosphorelay signal transduction system"/>
    <property type="evidence" value="ECO:0007669"/>
    <property type="project" value="InterPro"/>
</dbReference>
<dbReference type="eggNOG" id="COG3706">
    <property type="taxonomic scope" value="Bacteria"/>
</dbReference>
<dbReference type="Pfam" id="PF00072">
    <property type="entry name" value="Response_reg"/>
    <property type="match status" value="1"/>
</dbReference>
<dbReference type="InterPro" id="IPR043128">
    <property type="entry name" value="Rev_trsase/Diguanyl_cyclase"/>
</dbReference>
<protein>
    <recommendedName>
        <fullName evidence="1">Stage 0 sporulation protein A homolog</fullName>
    </recommendedName>
</protein>
<feature type="domain" description="GGDEF" evidence="6">
    <location>
        <begin position="196"/>
        <end position="333"/>
    </location>
</feature>
<dbReference type="GO" id="GO:0052621">
    <property type="term" value="F:diguanylate cyclase activity"/>
    <property type="evidence" value="ECO:0007669"/>
    <property type="project" value="TreeGrafter"/>
</dbReference>
<feature type="modified residue" description="4-aspartylphosphate" evidence="3">
    <location>
        <position position="57"/>
    </location>
</feature>
<evidence type="ECO:0000259" key="5">
    <source>
        <dbReference type="PROSITE" id="PS50110"/>
    </source>
</evidence>
<keyword evidence="3" id="KW-0597">Phosphoprotein</keyword>
<dbReference type="PANTHER" id="PTHR45138:SF9">
    <property type="entry name" value="DIGUANYLATE CYCLASE DGCM-RELATED"/>
    <property type="match status" value="1"/>
</dbReference>
<dbReference type="PANTHER" id="PTHR45138">
    <property type="entry name" value="REGULATORY COMPONENTS OF SENSORY TRANSDUCTION SYSTEM"/>
    <property type="match status" value="1"/>
</dbReference>
<accession>A0A069RI38</accession>
<dbReference type="AlphaFoldDB" id="A0A069RI38"/>
<evidence type="ECO:0000259" key="6">
    <source>
        <dbReference type="PROSITE" id="PS50887"/>
    </source>
</evidence>
<reference evidence="7 8" key="1">
    <citation type="submission" date="2014-03" db="EMBL/GenBank/DDBJ databases">
        <title>Genome sequence of Clostridium litorale W6, DSM 5388.</title>
        <authorList>
            <person name="Poehlein A."/>
            <person name="Jagirdar A."/>
            <person name="Khonsari B."/>
            <person name="Chibani C.M."/>
            <person name="Gutierrez Gutierrez D.A."/>
            <person name="Davydova E."/>
            <person name="Alghaithi H.S."/>
            <person name="Nair K.P."/>
            <person name="Dhamotharan K."/>
            <person name="Chandran L."/>
            <person name="G W."/>
            <person name="Daniel R."/>
        </authorList>
    </citation>
    <scope>NUCLEOTIDE SEQUENCE [LARGE SCALE GENOMIC DNA]</scope>
    <source>
        <strain evidence="7 8">W6</strain>
    </source>
</reference>
<evidence type="ECO:0000256" key="1">
    <source>
        <dbReference type="ARBA" id="ARBA00018672"/>
    </source>
</evidence>
<dbReference type="NCBIfam" id="TIGR00254">
    <property type="entry name" value="GGDEF"/>
    <property type="match status" value="1"/>
</dbReference>
<comment type="caution">
    <text evidence="7">The sequence shown here is derived from an EMBL/GenBank/DDBJ whole genome shotgun (WGS) entry which is preliminary data.</text>
</comment>
<dbReference type="CDD" id="cd01949">
    <property type="entry name" value="GGDEF"/>
    <property type="match status" value="1"/>
</dbReference>
<dbReference type="RefSeq" id="WP_038261183.1">
    <property type="nucleotide sequence ID" value="NZ_FSRH01000001.1"/>
</dbReference>
<evidence type="ECO:0000313" key="8">
    <source>
        <dbReference type="Proteomes" id="UP000027946"/>
    </source>
</evidence>
<comment type="function">
    <text evidence="2">May play the central regulatory role in sporulation. It may be an element of the effector pathway responsible for the activation of sporulation genes in response to nutritional stress. Spo0A may act in concert with spo0H (a sigma factor) to control the expression of some genes that are critical to the sporulation process.</text>
</comment>
<dbReference type="EMBL" id="JJMM01000002">
    <property type="protein sequence ID" value="KDR96646.1"/>
    <property type="molecule type" value="Genomic_DNA"/>
</dbReference>
<feature type="coiled-coil region" evidence="4">
    <location>
        <begin position="124"/>
        <end position="168"/>
    </location>
</feature>